<reference evidence="1 2" key="1">
    <citation type="submission" date="2020-04" db="EMBL/GenBank/DDBJ databases">
        <title>Perkinsus chesapeaki whole genome sequence.</title>
        <authorList>
            <person name="Bogema D.R."/>
        </authorList>
    </citation>
    <scope>NUCLEOTIDE SEQUENCE [LARGE SCALE GENOMIC DNA]</scope>
    <source>
        <strain evidence="1">ATCC PRA-425</strain>
    </source>
</reference>
<dbReference type="AlphaFoldDB" id="A0A7J6KQW6"/>
<evidence type="ECO:0000313" key="1">
    <source>
        <dbReference type="EMBL" id="KAF4649440.1"/>
    </source>
</evidence>
<dbReference type="EMBL" id="JAAPAO010001538">
    <property type="protein sequence ID" value="KAF4649440.1"/>
    <property type="molecule type" value="Genomic_DNA"/>
</dbReference>
<keyword evidence="2" id="KW-1185">Reference proteome</keyword>
<proteinExistence type="predicted"/>
<comment type="caution">
    <text evidence="1">The sequence shown here is derived from an EMBL/GenBank/DDBJ whole genome shotgun (WGS) entry which is preliminary data.</text>
</comment>
<name>A0A7J6KQW6_PERCH</name>
<gene>
    <name evidence="1" type="ORF">FOL47_002082</name>
</gene>
<organism evidence="1 2">
    <name type="scientific">Perkinsus chesapeaki</name>
    <name type="common">Clam parasite</name>
    <name type="synonym">Perkinsus andrewsi</name>
    <dbReference type="NCBI Taxonomy" id="330153"/>
    <lineage>
        <taxon>Eukaryota</taxon>
        <taxon>Sar</taxon>
        <taxon>Alveolata</taxon>
        <taxon>Perkinsozoa</taxon>
        <taxon>Perkinsea</taxon>
        <taxon>Perkinsida</taxon>
        <taxon>Perkinsidae</taxon>
        <taxon>Perkinsus</taxon>
    </lineage>
</organism>
<accession>A0A7J6KQW6</accession>
<dbReference type="Proteomes" id="UP000591131">
    <property type="component" value="Unassembled WGS sequence"/>
</dbReference>
<dbReference type="OrthoDB" id="10312134at2759"/>
<protein>
    <submittedName>
        <fullName evidence="1">Uncharacterized protein</fullName>
    </submittedName>
</protein>
<evidence type="ECO:0000313" key="2">
    <source>
        <dbReference type="Proteomes" id="UP000591131"/>
    </source>
</evidence>
<sequence length="324" mass="36185">MVPLEQGMVMLTSLAAIDEDGSVRPETIPAQLDLYSLGRGVRMPGRLMFAATMAIQIPLVEGTEFAALDASTLSAPPIGRRRSEEQALQDLLDASPSALGIDNSVNWREFDTRSLANTEAETEIINLTLESLPVSEDLDGFVPPHRPEDRTTFDWDIDSTIRPSRGHNTREEAWPEKPYVASAAAVLRWLHSAQLGALCATIHCAGGHTQVRAFECNLLDEQGRPSGLDRPESLVDMLYKFESVRARDGHPLPRTPLTPFPEPFSLRSGEIVDAPATGINRPRRSERYSLNYNWSQISENFEDVARPVLEHWSKKDEDFRPRED</sequence>